<organism evidence="2">
    <name type="scientific">Anopheles darlingi</name>
    <name type="common">Mosquito</name>
    <dbReference type="NCBI Taxonomy" id="43151"/>
    <lineage>
        <taxon>Eukaryota</taxon>
        <taxon>Metazoa</taxon>
        <taxon>Ecdysozoa</taxon>
        <taxon>Arthropoda</taxon>
        <taxon>Hexapoda</taxon>
        <taxon>Insecta</taxon>
        <taxon>Pterygota</taxon>
        <taxon>Neoptera</taxon>
        <taxon>Endopterygota</taxon>
        <taxon>Diptera</taxon>
        <taxon>Nematocera</taxon>
        <taxon>Culicoidea</taxon>
        <taxon>Culicidae</taxon>
        <taxon>Anophelinae</taxon>
        <taxon>Anopheles</taxon>
    </lineage>
</organism>
<evidence type="ECO:0000256" key="1">
    <source>
        <dbReference type="SAM" id="MobiDB-lite"/>
    </source>
</evidence>
<name>A0A2M4DGK4_ANODA</name>
<feature type="region of interest" description="Disordered" evidence="1">
    <location>
        <begin position="37"/>
        <end position="86"/>
    </location>
</feature>
<dbReference type="EMBL" id="GGFL01012534">
    <property type="protein sequence ID" value="MBW76712.1"/>
    <property type="molecule type" value="Transcribed_RNA"/>
</dbReference>
<accession>A0A2M4DGK4</accession>
<feature type="compositionally biased region" description="Basic and acidic residues" evidence="1">
    <location>
        <begin position="52"/>
        <end position="79"/>
    </location>
</feature>
<evidence type="ECO:0000313" key="2">
    <source>
        <dbReference type="EMBL" id="MBW76712.1"/>
    </source>
</evidence>
<sequence length="86" mass="9727">MKVVVVWSLVFTGGSSRGIELQSQAARWGLSPTASLAKKECGPKISKKRREREREREREIEREGERKIASDRGRVRPTEDPPTAAH</sequence>
<dbReference type="AlphaFoldDB" id="A0A2M4DGK4"/>
<protein>
    <submittedName>
        <fullName evidence="2">Putative secreted protein</fullName>
    </submittedName>
</protein>
<reference evidence="2" key="1">
    <citation type="submission" date="2018-01" db="EMBL/GenBank/DDBJ databases">
        <title>An insight into the sialome of Amazonian anophelines.</title>
        <authorList>
            <person name="Ribeiro J.M."/>
            <person name="Scarpassa V."/>
            <person name="Calvo E."/>
        </authorList>
    </citation>
    <scope>NUCLEOTIDE SEQUENCE</scope>
</reference>
<proteinExistence type="predicted"/>